<dbReference type="Proteomes" id="UP001623330">
    <property type="component" value="Unassembled WGS sequence"/>
</dbReference>
<keyword evidence="4 9" id="KW-0653">Protein transport</keyword>
<dbReference type="SUPFAM" id="SSF64356">
    <property type="entry name" value="SNARE-like"/>
    <property type="match status" value="1"/>
</dbReference>
<keyword evidence="3" id="KW-0254">Endocytosis</keyword>
<keyword evidence="12" id="KW-1185">Reference proteome</keyword>
<dbReference type="InterPro" id="IPR001392">
    <property type="entry name" value="Clathrin_mu"/>
</dbReference>
<dbReference type="PIRSF" id="PIRSF005992">
    <property type="entry name" value="Clathrin_mu"/>
    <property type="match status" value="1"/>
</dbReference>
<name>A0ABR4NQ62_9SACH</name>
<organism evidence="11 12">
    <name type="scientific">Nakaseomyces bracarensis</name>
    <dbReference type="NCBI Taxonomy" id="273131"/>
    <lineage>
        <taxon>Eukaryota</taxon>
        <taxon>Fungi</taxon>
        <taxon>Dikarya</taxon>
        <taxon>Ascomycota</taxon>
        <taxon>Saccharomycotina</taxon>
        <taxon>Saccharomycetes</taxon>
        <taxon>Saccharomycetales</taxon>
        <taxon>Saccharomycetaceae</taxon>
        <taxon>Nakaseomyces</taxon>
    </lineage>
</organism>
<dbReference type="Gene3D" id="3.30.450.60">
    <property type="match status" value="1"/>
</dbReference>
<dbReference type="InterPro" id="IPR011012">
    <property type="entry name" value="Longin-like_dom_sf"/>
</dbReference>
<evidence type="ECO:0000256" key="2">
    <source>
        <dbReference type="ARBA" id="ARBA00022448"/>
    </source>
</evidence>
<dbReference type="Gene3D" id="2.60.40.1170">
    <property type="entry name" value="Mu homology domain, subdomain B"/>
    <property type="match status" value="2"/>
</dbReference>
<evidence type="ECO:0000256" key="4">
    <source>
        <dbReference type="ARBA" id="ARBA00022927"/>
    </source>
</evidence>
<dbReference type="InterPro" id="IPR028565">
    <property type="entry name" value="MHD"/>
</dbReference>
<evidence type="ECO:0000313" key="12">
    <source>
        <dbReference type="Proteomes" id="UP001623330"/>
    </source>
</evidence>
<evidence type="ECO:0000256" key="9">
    <source>
        <dbReference type="PIRNR" id="PIRNR005992"/>
    </source>
</evidence>
<dbReference type="CDD" id="cd09251">
    <property type="entry name" value="AP-2_Mu2_Cterm"/>
    <property type="match status" value="1"/>
</dbReference>
<proteinExistence type="inferred from homology"/>
<evidence type="ECO:0000256" key="7">
    <source>
        <dbReference type="ARBA" id="ARBA00023329"/>
    </source>
</evidence>
<dbReference type="Pfam" id="PF00928">
    <property type="entry name" value="Adap_comp_sub"/>
    <property type="match status" value="1"/>
</dbReference>
<evidence type="ECO:0000256" key="8">
    <source>
        <dbReference type="ARBA" id="ARBA00037878"/>
    </source>
</evidence>
<gene>
    <name evidence="11" type="ORF">RNJ44_01598</name>
</gene>
<evidence type="ECO:0000259" key="10">
    <source>
        <dbReference type="PROSITE" id="PS51072"/>
    </source>
</evidence>
<keyword evidence="2 9" id="KW-0813">Transport</keyword>
<feature type="domain" description="MHD" evidence="10">
    <location>
        <begin position="201"/>
        <end position="475"/>
    </location>
</feature>
<dbReference type="InterPro" id="IPR050431">
    <property type="entry name" value="Adaptor_comp_med_subunit"/>
</dbReference>
<dbReference type="InterPro" id="IPR043512">
    <property type="entry name" value="Mu2_C"/>
</dbReference>
<dbReference type="InterPro" id="IPR036168">
    <property type="entry name" value="AP2_Mu_C_sf"/>
</dbReference>
<evidence type="ECO:0000256" key="1">
    <source>
        <dbReference type="ARBA" id="ARBA00004156"/>
    </source>
</evidence>
<evidence type="ECO:0000256" key="5">
    <source>
        <dbReference type="ARBA" id="ARBA00023136"/>
    </source>
</evidence>
<comment type="caution">
    <text evidence="11">The sequence shown here is derived from an EMBL/GenBank/DDBJ whole genome shotgun (WGS) entry which is preliminary data.</text>
</comment>
<sequence>MISAVLIFTARGELVVSKFCRSSLKRSISDVFRIQVINNLDVRSPILTLGSTTFQHVRSSHGDDLWLVVVARSNVNCGAMWEFLYKLDGMMELYGLNREEFLKEEFMVCYEMLDVMLAENGVPIDTDPGSVIKKMSVKPSRESQDRYAISVPEMNSSNNSNISIPKFLRRTSSFLSSQDSSSNFPISADLPWRPKGITHKKNEIFLYVNERISILVSRDGSILKSYVDGTIDLTTHLSGTPVCQFGLNDSLSVENNGYSVKDTFEEIKNKKAIPKAAAGSVMLEDCKFHQCVSLEKFDRDRIIRFVPPDGSMELMRYHVRDNLNLPFKVSPIVTYSSNGTAVDYRLTLKSLFPSKLTAKDVVLKIPVPPETLDCQIDVSNGHCKFVPEEKAMVWTFSKYNGLTENTLSAVTVPTKDATRLTVQQWQKPPISLKFEILMFSNSGLVVRYFTIKETQKYKTIKWIRYVSKSGSYEIRY</sequence>
<dbReference type="PANTHER" id="PTHR10529">
    <property type="entry name" value="AP COMPLEX SUBUNIT MU"/>
    <property type="match status" value="1"/>
</dbReference>
<evidence type="ECO:0000313" key="11">
    <source>
        <dbReference type="EMBL" id="KAL3230235.1"/>
    </source>
</evidence>
<dbReference type="PROSITE" id="PS51072">
    <property type="entry name" value="MHD"/>
    <property type="match status" value="1"/>
</dbReference>
<keyword evidence="6" id="KW-0168">Coated pit</keyword>
<reference evidence="11 12" key="1">
    <citation type="submission" date="2024-05" db="EMBL/GenBank/DDBJ databases">
        <title>Long read based assembly of the Candida bracarensis genome reveals expanded adhesin content.</title>
        <authorList>
            <person name="Marcet-Houben M."/>
            <person name="Ksiezopolska E."/>
            <person name="Gabaldon T."/>
        </authorList>
    </citation>
    <scope>NUCLEOTIDE SEQUENCE [LARGE SCALE GENOMIC DNA]</scope>
    <source>
        <strain evidence="11 12">CBM6</strain>
    </source>
</reference>
<evidence type="ECO:0000256" key="6">
    <source>
        <dbReference type="ARBA" id="ARBA00023176"/>
    </source>
</evidence>
<comment type="similarity">
    <text evidence="9">Belongs to the adaptor complexes medium subunit family.</text>
</comment>
<dbReference type="PRINTS" id="PR00314">
    <property type="entry name" value="CLATHRINADPT"/>
</dbReference>
<accession>A0ABR4NQ62</accession>
<evidence type="ECO:0000256" key="3">
    <source>
        <dbReference type="ARBA" id="ARBA00022583"/>
    </source>
</evidence>
<keyword evidence="5" id="KW-0472">Membrane</keyword>
<protein>
    <submittedName>
        <fullName evidence="11">AP-2 complex subunit mu</fullName>
    </submittedName>
</protein>
<comment type="subcellular location">
    <subcellularLocation>
        <location evidence="1">Cytoplasmic vesicle membrane</location>
    </subcellularLocation>
    <subcellularLocation>
        <location evidence="8">Membrane</location>
        <location evidence="8">Coated pit</location>
    </subcellularLocation>
</comment>
<dbReference type="EMBL" id="JBEVYD010000010">
    <property type="protein sequence ID" value="KAL3230235.1"/>
    <property type="molecule type" value="Genomic_DNA"/>
</dbReference>
<keyword evidence="7" id="KW-0968">Cytoplasmic vesicle</keyword>
<dbReference type="SUPFAM" id="SSF49447">
    <property type="entry name" value="Second domain of Mu2 adaptin subunit (ap50) of ap2 adaptor"/>
    <property type="match status" value="1"/>
</dbReference>